<protein>
    <submittedName>
        <fullName evidence="13">ADP-ribosylation factor, putative</fullName>
    </submittedName>
</protein>
<keyword evidence="11" id="KW-0460">Magnesium</keyword>
<dbReference type="GO" id="GO:0003924">
    <property type="term" value="F:GTPase activity"/>
    <property type="evidence" value="ECO:0007669"/>
    <property type="project" value="InterPro"/>
</dbReference>
<evidence type="ECO:0000256" key="4">
    <source>
        <dbReference type="ARBA" id="ARBA00022741"/>
    </source>
</evidence>
<comment type="subcellular location">
    <subcellularLocation>
        <location evidence="1">Golgi apparatus</location>
    </subcellularLocation>
</comment>
<dbReference type="PRINTS" id="PR00328">
    <property type="entry name" value="SAR1GTPBP"/>
</dbReference>
<keyword evidence="4 10" id="KW-0547">Nucleotide-binding</keyword>
<dbReference type="Proteomes" id="UP000014680">
    <property type="component" value="Unassembled WGS sequence"/>
</dbReference>
<dbReference type="OrthoDB" id="2011769at2759"/>
<dbReference type="CDD" id="cd00878">
    <property type="entry name" value="Arf_Arl"/>
    <property type="match status" value="1"/>
</dbReference>
<evidence type="ECO:0000256" key="1">
    <source>
        <dbReference type="ARBA" id="ARBA00004555"/>
    </source>
</evidence>
<name>A0A0A1UCE5_ENTIV</name>
<dbReference type="KEGG" id="eiv:EIN_003570"/>
<dbReference type="NCBIfam" id="TIGR00231">
    <property type="entry name" value="small_GTP"/>
    <property type="match status" value="1"/>
</dbReference>
<dbReference type="InterPro" id="IPR027417">
    <property type="entry name" value="P-loop_NTPase"/>
</dbReference>
<comment type="function">
    <text evidence="9">GTP-binding protein that may be involved in protein trafficking. May modulate vesicle budding and uncoating within the Golgi apparatus.</text>
</comment>
<dbReference type="SMART" id="SM00178">
    <property type="entry name" value="SAR"/>
    <property type="match status" value="1"/>
</dbReference>
<gene>
    <name evidence="13" type="ORF">EIN_003570</name>
</gene>
<dbReference type="PROSITE" id="PS51417">
    <property type="entry name" value="ARF"/>
    <property type="match status" value="1"/>
</dbReference>
<dbReference type="EMBL" id="KB206326">
    <property type="protein sequence ID" value="ELP92824.1"/>
    <property type="molecule type" value="Genomic_DNA"/>
</dbReference>
<feature type="binding site" evidence="11">
    <location>
        <position position="41"/>
    </location>
    <ligand>
        <name>Mg(2+)</name>
        <dbReference type="ChEBI" id="CHEBI:18420"/>
    </ligand>
</feature>
<keyword evidence="7" id="KW-0333">Golgi apparatus</keyword>
<sequence>MGNCFGKNKRVWVLMIGLDAAGKTTILYHLKYYKYVNTIPTMGFNVEDVQYKRIVFNVWDINGGSCLRPMTRQYYSRTQAIIYVIDTNDQDRINEAKEFVHQFCIDEELFNVPILFYLNKTDLPNALTKQEIIDKMELQSIAGHEWMCQECCGITGDGSFEGLGWLYSKFI</sequence>
<reference evidence="13 14" key="1">
    <citation type="submission" date="2012-10" db="EMBL/GenBank/DDBJ databases">
        <authorList>
            <person name="Zafar N."/>
            <person name="Inman J."/>
            <person name="Hall N."/>
            <person name="Lorenzi H."/>
            <person name="Caler E."/>
        </authorList>
    </citation>
    <scope>NUCLEOTIDE SEQUENCE [LARGE SCALE GENOMIC DNA]</scope>
    <source>
        <strain evidence="13 14">IP1</strain>
    </source>
</reference>
<dbReference type="VEuPathDB" id="AmoebaDB:EIN_003570"/>
<evidence type="ECO:0000256" key="3">
    <source>
        <dbReference type="ARBA" id="ARBA00010290"/>
    </source>
</evidence>
<evidence type="ECO:0000256" key="9">
    <source>
        <dbReference type="ARBA" id="ARBA00059050"/>
    </source>
</evidence>
<evidence type="ECO:0000256" key="2">
    <source>
        <dbReference type="ARBA" id="ARBA00010142"/>
    </source>
</evidence>
<evidence type="ECO:0000256" key="12">
    <source>
        <dbReference type="RuleBase" id="RU003925"/>
    </source>
</evidence>
<keyword evidence="5" id="KW-0931">ER-Golgi transport</keyword>
<comment type="similarity">
    <text evidence="3 12">Belongs to the small GTPase superfamily. Arf family.</text>
</comment>
<dbReference type="SUPFAM" id="SSF52540">
    <property type="entry name" value="P-loop containing nucleoside triphosphate hydrolases"/>
    <property type="match status" value="1"/>
</dbReference>
<feature type="binding site" evidence="11">
    <location>
        <position position="24"/>
    </location>
    <ligand>
        <name>Mg(2+)</name>
        <dbReference type="ChEBI" id="CHEBI:18420"/>
    </ligand>
</feature>
<evidence type="ECO:0000313" key="14">
    <source>
        <dbReference type="Proteomes" id="UP000014680"/>
    </source>
</evidence>
<accession>A0A0A1UCE5</accession>
<evidence type="ECO:0000256" key="11">
    <source>
        <dbReference type="PIRSR" id="PIRSR606689-2"/>
    </source>
</evidence>
<dbReference type="Gene3D" id="3.40.50.300">
    <property type="entry name" value="P-loop containing nucleotide triphosphate hydrolases"/>
    <property type="match status" value="1"/>
</dbReference>
<dbReference type="AlphaFoldDB" id="A0A0A1UCE5"/>
<feature type="binding site" evidence="10">
    <location>
        <position position="63"/>
    </location>
    <ligand>
        <name>GTP</name>
        <dbReference type="ChEBI" id="CHEBI:37565"/>
    </ligand>
</feature>
<evidence type="ECO:0000256" key="8">
    <source>
        <dbReference type="ARBA" id="ARBA00023134"/>
    </source>
</evidence>
<keyword evidence="6" id="KW-0653">Protein transport</keyword>
<keyword evidence="8 10" id="KW-0342">GTP-binding</keyword>
<dbReference type="GO" id="GO:0015031">
    <property type="term" value="P:protein transport"/>
    <property type="evidence" value="ECO:0007669"/>
    <property type="project" value="UniProtKB-KW"/>
</dbReference>
<dbReference type="GO" id="GO:0030010">
    <property type="term" value="P:establishment of cell polarity"/>
    <property type="evidence" value="ECO:0007669"/>
    <property type="project" value="UniProtKB-ARBA"/>
</dbReference>
<dbReference type="InterPro" id="IPR005225">
    <property type="entry name" value="Small_GTP-bd"/>
</dbReference>
<evidence type="ECO:0000256" key="6">
    <source>
        <dbReference type="ARBA" id="ARBA00022927"/>
    </source>
</evidence>
<dbReference type="GO" id="GO:0046872">
    <property type="term" value="F:metal ion binding"/>
    <property type="evidence" value="ECO:0007669"/>
    <property type="project" value="UniProtKB-KW"/>
</dbReference>
<dbReference type="InterPro" id="IPR024156">
    <property type="entry name" value="Small_GTPase_ARF"/>
</dbReference>
<evidence type="ECO:0000256" key="7">
    <source>
        <dbReference type="ARBA" id="ARBA00023034"/>
    </source>
</evidence>
<feature type="binding site" evidence="10">
    <location>
        <begin position="119"/>
        <end position="122"/>
    </location>
    <ligand>
        <name>GTP</name>
        <dbReference type="ChEBI" id="CHEBI:37565"/>
    </ligand>
</feature>
<dbReference type="RefSeq" id="XP_004259595.1">
    <property type="nucleotide sequence ID" value="XM_004259547.1"/>
</dbReference>
<dbReference type="GO" id="GO:0005525">
    <property type="term" value="F:GTP binding"/>
    <property type="evidence" value="ECO:0007669"/>
    <property type="project" value="UniProtKB-KW"/>
</dbReference>
<dbReference type="PANTHER" id="PTHR11711">
    <property type="entry name" value="ADP RIBOSYLATION FACTOR-RELATED"/>
    <property type="match status" value="1"/>
</dbReference>
<dbReference type="InterPro" id="IPR006689">
    <property type="entry name" value="Small_GTPase_ARF/SAR"/>
</dbReference>
<comment type="similarity">
    <text evidence="2">Belongs to the small GTPase superfamily. Rho family.</text>
</comment>
<keyword evidence="14" id="KW-1185">Reference proteome</keyword>
<keyword evidence="6" id="KW-0813">Transport</keyword>
<dbReference type="GeneID" id="14891806"/>
<proteinExistence type="inferred from homology"/>
<dbReference type="SMART" id="SM00177">
    <property type="entry name" value="ARF"/>
    <property type="match status" value="1"/>
</dbReference>
<dbReference type="FunFam" id="3.40.50.300:FF:000412">
    <property type="entry name" value="ADP-ribosylation factor 1"/>
    <property type="match status" value="1"/>
</dbReference>
<feature type="binding site" evidence="10">
    <location>
        <begin position="17"/>
        <end position="24"/>
    </location>
    <ligand>
        <name>GTP</name>
        <dbReference type="ChEBI" id="CHEBI:37565"/>
    </ligand>
</feature>
<dbReference type="GO" id="GO:0005794">
    <property type="term" value="C:Golgi apparatus"/>
    <property type="evidence" value="ECO:0007669"/>
    <property type="project" value="UniProtKB-SubCell"/>
</dbReference>
<dbReference type="Pfam" id="PF00025">
    <property type="entry name" value="Arf"/>
    <property type="match status" value="1"/>
</dbReference>
<evidence type="ECO:0000256" key="5">
    <source>
        <dbReference type="ARBA" id="ARBA00022892"/>
    </source>
</evidence>
<keyword evidence="11" id="KW-0479">Metal-binding</keyword>
<evidence type="ECO:0000313" key="13">
    <source>
        <dbReference type="EMBL" id="ELP92824.1"/>
    </source>
</evidence>
<evidence type="ECO:0000256" key="10">
    <source>
        <dbReference type="PIRSR" id="PIRSR606689-1"/>
    </source>
</evidence>
<organism evidence="13 14">
    <name type="scientific">Entamoeba invadens IP1</name>
    <dbReference type="NCBI Taxonomy" id="370355"/>
    <lineage>
        <taxon>Eukaryota</taxon>
        <taxon>Amoebozoa</taxon>
        <taxon>Evosea</taxon>
        <taxon>Archamoebae</taxon>
        <taxon>Mastigamoebida</taxon>
        <taxon>Entamoebidae</taxon>
        <taxon>Entamoeba</taxon>
    </lineage>
</organism>
<dbReference type="GO" id="GO:0016192">
    <property type="term" value="P:vesicle-mediated transport"/>
    <property type="evidence" value="ECO:0007669"/>
    <property type="project" value="UniProtKB-KW"/>
</dbReference>